<evidence type="ECO:0000313" key="1">
    <source>
        <dbReference type="EMBL" id="KDN25761.1"/>
    </source>
</evidence>
<dbReference type="EMBL" id="AOMT01000005">
    <property type="protein sequence ID" value="KDN25761.1"/>
    <property type="molecule type" value="Genomic_DNA"/>
</dbReference>
<evidence type="ECO:0000313" key="2">
    <source>
        <dbReference type="Proteomes" id="UP000035860"/>
    </source>
</evidence>
<accession>A0A066UEE1</accession>
<keyword evidence="2" id="KW-1185">Reference proteome</keyword>
<protein>
    <submittedName>
        <fullName evidence="1">Uncharacterized protein</fullName>
    </submittedName>
</protein>
<dbReference type="Proteomes" id="UP000035860">
    <property type="component" value="Unassembled WGS sequence"/>
</dbReference>
<gene>
    <name evidence="1" type="ORF">MBO_01155</name>
</gene>
<organism evidence="1 2">
    <name type="scientific">Moraxella bovoculi 237</name>
    <dbReference type="NCBI Taxonomy" id="743974"/>
    <lineage>
        <taxon>Bacteria</taxon>
        <taxon>Pseudomonadati</taxon>
        <taxon>Pseudomonadota</taxon>
        <taxon>Gammaproteobacteria</taxon>
        <taxon>Moraxellales</taxon>
        <taxon>Moraxellaceae</taxon>
        <taxon>Moraxella</taxon>
    </lineage>
</organism>
<proteinExistence type="predicted"/>
<reference evidence="1 2" key="1">
    <citation type="journal article" date="2014" name="Genome Announc.">
        <title>Draft Genome Sequence of Moraxella bovoculi Strain 237T (ATCC BAA-1259T) Isolated from a Calf with Infectious Bovine Keratoconjunctivitis.</title>
        <authorList>
            <person name="Calcutt M.J."/>
            <person name="Foecking M.F."/>
            <person name="Martin N.T."/>
            <person name="Mhlanga-Mutangadura T."/>
            <person name="Reilly T.J."/>
        </authorList>
    </citation>
    <scope>NUCLEOTIDE SEQUENCE [LARGE SCALE GENOMIC DNA]</scope>
    <source>
        <strain evidence="1 2">237</strain>
    </source>
</reference>
<name>A0A066UEE1_9GAMM</name>
<comment type="caution">
    <text evidence="1">The sequence shown here is derived from an EMBL/GenBank/DDBJ whole genome shotgun (WGS) entry which is preliminary data.</text>
</comment>
<dbReference type="AlphaFoldDB" id="A0A066UEE1"/>
<sequence>MDSLLLLFQHTHPYGVRFVLELWASAFKAFQHTHPYGVRFTTNKSKGKGNRFNTRTRMGCDLPLGNVR</sequence>